<proteinExistence type="predicted"/>
<organism evidence="1 2">
    <name type="scientific">Canariomyces notabilis</name>
    <dbReference type="NCBI Taxonomy" id="2074819"/>
    <lineage>
        <taxon>Eukaryota</taxon>
        <taxon>Fungi</taxon>
        <taxon>Dikarya</taxon>
        <taxon>Ascomycota</taxon>
        <taxon>Pezizomycotina</taxon>
        <taxon>Sordariomycetes</taxon>
        <taxon>Sordariomycetidae</taxon>
        <taxon>Sordariales</taxon>
        <taxon>Chaetomiaceae</taxon>
        <taxon>Canariomyces</taxon>
    </lineage>
</organism>
<gene>
    <name evidence="1" type="ORF">N656DRAFT_194771</name>
</gene>
<protein>
    <submittedName>
        <fullName evidence="1">Uncharacterized protein</fullName>
    </submittedName>
</protein>
<reference evidence="1" key="2">
    <citation type="submission" date="2023-05" db="EMBL/GenBank/DDBJ databases">
        <authorList>
            <consortium name="Lawrence Berkeley National Laboratory"/>
            <person name="Steindorff A."/>
            <person name="Hensen N."/>
            <person name="Bonometti L."/>
            <person name="Westerberg I."/>
            <person name="Brannstrom I.O."/>
            <person name="Guillou S."/>
            <person name="Cros-Aarteil S."/>
            <person name="Calhoun S."/>
            <person name="Haridas S."/>
            <person name="Kuo A."/>
            <person name="Mondo S."/>
            <person name="Pangilinan J."/>
            <person name="Riley R."/>
            <person name="Labutti K."/>
            <person name="Andreopoulos B."/>
            <person name="Lipzen A."/>
            <person name="Chen C."/>
            <person name="Yanf M."/>
            <person name="Daum C."/>
            <person name="Ng V."/>
            <person name="Clum A."/>
            <person name="Ohm R."/>
            <person name="Martin F."/>
            <person name="Silar P."/>
            <person name="Natvig D."/>
            <person name="Lalanne C."/>
            <person name="Gautier V."/>
            <person name="Ament-Velasquez S.L."/>
            <person name="Kruys A."/>
            <person name="Hutchinson M.I."/>
            <person name="Powell A.J."/>
            <person name="Barry K."/>
            <person name="Miller A.N."/>
            <person name="Grigoriev I.V."/>
            <person name="Debuchy R."/>
            <person name="Gladieux P."/>
            <person name="Thoren M.H."/>
            <person name="Johannesson H."/>
        </authorList>
    </citation>
    <scope>NUCLEOTIDE SEQUENCE</scope>
    <source>
        <strain evidence="1">CBS 508.74</strain>
    </source>
</reference>
<keyword evidence="2" id="KW-1185">Reference proteome</keyword>
<name>A0AAN6QQK1_9PEZI</name>
<sequence>MSGPCLTSLQFVGGALDLPYVVSQVPSFLSTAGREMAGKISVFRRRGLLFVPLRDARRTTRLYAYLAQYGSTVRYLRNVSWRYPYEVSYGYGFNGRHFSNCPSPPSKLPLIEFFRNRQRNGNFPW</sequence>
<accession>A0AAN6QQK1</accession>
<dbReference type="EMBL" id="MU853349">
    <property type="protein sequence ID" value="KAK4110656.1"/>
    <property type="molecule type" value="Genomic_DNA"/>
</dbReference>
<dbReference type="RefSeq" id="XP_064668226.1">
    <property type="nucleotide sequence ID" value="XM_064808840.1"/>
</dbReference>
<dbReference type="Proteomes" id="UP001302812">
    <property type="component" value="Unassembled WGS sequence"/>
</dbReference>
<comment type="caution">
    <text evidence="1">The sequence shown here is derived from an EMBL/GenBank/DDBJ whole genome shotgun (WGS) entry which is preliminary data.</text>
</comment>
<dbReference type="AlphaFoldDB" id="A0AAN6QQK1"/>
<evidence type="ECO:0000313" key="2">
    <source>
        <dbReference type="Proteomes" id="UP001302812"/>
    </source>
</evidence>
<evidence type="ECO:0000313" key="1">
    <source>
        <dbReference type="EMBL" id="KAK4110656.1"/>
    </source>
</evidence>
<reference evidence="1" key="1">
    <citation type="journal article" date="2023" name="Mol. Phylogenet. Evol.">
        <title>Genome-scale phylogeny and comparative genomics of the fungal order Sordariales.</title>
        <authorList>
            <person name="Hensen N."/>
            <person name="Bonometti L."/>
            <person name="Westerberg I."/>
            <person name="Brannstrom I.O."/>
            <person name="Guillou S."/>
            <person name="Cros-Aarteil S."/>
            <person name="Calhoun S."/>
            <person name="Haridas S."/>
            <person name="Kuo A."/>
            <person name="Mondo S."/>
            <person name="Pangilinan J."/>
            <person name="Riley R."/>
            <person name="LaButti K."/>
            <person name="Andreopoulos B."/>
            <person name="Lipzen A."/>
            <person name="Chen C."/>
            <person name="Yan M."/>
            <person name="Daum C."/>
            <person name="Ng V."/>
            <person name="Clum A."/>
            <person name="Steindorff A."/>
            <person name="Ohm R.A."/>
            <person name="Martin F."/>
            <person name="Silar P."/>
            <person name="Natvig D.O."/>
            <person name="Lalanne C."/>
            <person name="Gautier V."/>
            <person name="Ament-Velasquez S.L."/>
            <person name="Kruys A."/>
            <person name="Hutchinson M.I."/>
            <person name="Powell A.J."/>
            <person name="Barry K."/>
            <person name="Miller A.N."/>
            <person name="Grigoriev I.V."/>
            <person name="Debuchy R."/>
            <person name="Gladieux P."/>
            <person name="Hiltunen Thoren M."/>
            <person name="Johannesson H."/>
        </authorList>
    </citation>
    <scope>NUCLEOTIDE SEQUENCE</scope>
    <source>
        <strain evidence="1">CBS 508.74</strain>
    </source>
</reference>
<dbReference type="GeneID" id="89932963"/>